<feature type="transmembrane region" description="Helical" evidence="1">
    <location>
        <begin position="96"/>
        <end position="115"/>
    </location>
</feature>
<gene>
    <name evidence="2" type="ORF">N0B31_09195</name>
</gene>
<evidence type="ECO:0000256" key="1">
    <source>
        <dbReference type="SAM" id="Phobius"/>
    </source>
</evidence>
<dbReference type="KEGG" id="ssai:N0B31_09195"/>
<feature type="transmembrane region" description="Helical" evidence="1">
    <location>
        <begin position="30"/>
        <end position="53"/>
    </location>
</feature>
<dbReference type="GeneID" id="74942595"/>
<dbReference type="Proteomes" id="UP001057580">
    <property type="component" value="Chromosome"/>
</dbReference>
<dbReference type="EMBL" id="CP104003">
    <property type="protein sequence ID" value="UWM56453.1"/>
    <property type="molecule type" value="Genomic_DNA"/>
</dbReference>
<accession>A0A9E7R8E2</accession>
<name>A0A9E7R8E2_9EURY</name>
<keyword evidence="1" id="KW-1133">Transmembrane helix</keyword>
<feature type="transmembrane region" description="Helical" evidence="1">
    <location>
        <begin position="169"/>
        <end position="188"/>
    </location>
</feature>
<evidence type="ECO:0000313" key="2">
    <source>
        <dbReference type="EMBL" id="UWM56453.1"/>
    </source>
</evidence>
<keyword evidence="1" id="KW-0472">Membrane</keyword>
<keyword evidence="3" id="KW-1185">Reference proteome</keyword>
<keyword evidence="1" id="KW-0812">Transmembrane</keyword>
<sequence length="203" mass="20982">MAQTSGLRRRLPDLPTGSDDWRLMGRTARLVLGIPTYAVVALVAAVAGLTLFVTSLNLPLAGFALTGDLTLDGRLRILRGLYPFVGSAYDPFQGTLLVFVAALVGVNVAMAVYHFREHAVSVESGGASLAAVLLATLGAGCAACGVPILLAILSIFGVSSAALLLPLDGLEFALLAVVALVLSTHWLAEGMRGGEIRGCPVDL</sequence>
<proteinExistence type="predicted"/>
<feature type="transmembrane region" description="Helical" evidence="1">
    <location>
        <begin position="127"/>
        <end position="157"/>
    </location>
</feature>
<reference evidence="2" key="1">
    <citation type="submission" date="2022-09" db="EMBL/GenBank/DDBJ databases">
        <title>Diverse halophilic archaea isolated from saline environments.</title>
        <authorList>
            <person name="Cui H.-L."/>
        </authorList>
    </citation>
    <scope>NUCLEOTIDE SEQUENCE</scope>
    <source>
        <strain evidence="2">ZS-35-S2</strain>
    </source>
</reference>
<dbReference type="AlphaFoldDB" id="A0A9E7R8E2"/>
<protein>
    <submittedName>
        <fullName evidence="2">Uncharacterized protein</fullName>
    </submittedName>
</protein>
<dbReference type="RefSeq" id="WP_260643567.1">
    <property type="nucleotide sequence ID" value="NZ_CP104003.1"/>
</dbReference>
<organism evidence="2 3">
    <name type="scientific">Salinirubellus salinus</name>
    <dbReference type="NCBI Taxonomy" id="1364945"/>
    <lineage>
        <taxon>Archaea</taxon>
        <taxon>Methanobacteriati</taxon>
        <taxon>Methanobacteriota</taxon>
        <taxon>Stenosarchaea group</taxon>
        <taxon>Halobacteria</taxon>
        <taxon>Halobacteriales</taxon>
        <taxon>Natronomonadaceae</taxon>
        <taxon>Salinirubellus</taxon>
    </lineage>
</organism>
<evidence type="ECO:0000313" key="3">
    <source>
        <dbReference type="Proteomes" id="UP001057580"/>
    </source>
</evidence>